<dbReference type="GO" id="GO:0005737">
    <property type="term" value="C:cytoplasm"/>
    <property type="evidence" value="ECO:0007669"/>
    <property type="project" value="TreeGrafter"/>
</dbReference>
<sequence length="408" mass="44737">MEISKMLLSNDDVAADDNLACSGLDEPHELYFGAVSPPVIQTSLFVQKNYQAYCDDMLHEAERFIYSRGLNPTVQMVEQKLAKLERGEACRCFASGMGAISAVLMANLNARDHIILVNNVYGPAMALVRQMAEKFGITYDVVLDGNLDSIARKITPDTRMIYAESPGTMTMNVVDLAAIARLARAHNITSAIDNTWATPLFQKPLTLGFDIVIHSCTKYLGGHSDLIAGAVITSQQRMAAIRDFSHQLLGAVLSPFAAWLLLRGLRTLPVRMPRHQENALRVIEYLATRPEVENIRHPCLATPEQQAIIRQQMSGFSGLFSFEIRGGHFATVKRFIDACRIFKVGCSWGGYESLIISPNRGYNEAGLAADHIAPGLIRLSVGQESPALLTDDQDTAFAAIAGMHKGEA</sequence>
<keyword evidence="6" id="KW-1185">Reference proteome</keyword>
<comment type="similarity">
    <text evidence="4">Belongs to the trans-sulfuration enzymes family.</text>
</comment>
<dbReference type="PIRSF" id="PIRSF001434">
    <property type="entry name" value="CGS"/>
    <property type="match status" value="1"/>
</dbReference>
<dbReference type="InterPro" id="IPR015422">
    <property type="entry name" value="PyrdxlP-dep_Trfase_small"/>
</dbReference>
<dbReference type="PANTHER" id="PTHR11808:SF80">
    <property type="entry name" value="CYSTATHIONINE GAMMA-LYASE"/>
    <property type="match status" value="1"/>
</dbReference>
<dbReference type="CDD" id="cd00614">
    <property type="entry name" value="CGS_like"/>
    <property type="match status" value="1"/>
</dbReference>
<dbReference type="InterPro" id="IPR015421">
    <property type="entry name" value="PyrdxlP-dep_Trfase_major"/>
</dbReference>
<dbReference type="HOGENOM" id="CLU_018986_2_0_6"/>
<dbReference type="PROSITE" id="PS00868">
    <property type="entry name" value="CYS_MET_METAB_PP"/>
    <property type="match status" value="1"/>
</dbReference>
<organism evidence="5 6">
    <name type="scientific">Enterobacter lignolyticus (strain SCF1)</name>
    <dbReference type="NCBI Taxonomy" id="701347"/>
    <lineage>
        <taxon>Bacteria</taxon>
        <taxon>Pseudomonadati</taxon>
        <taxon>Pseudomonadota</taxon>
        <taxon>Gammaproteobacteria</taxon>
        <taxon>Enterobacterales</taxon>
        <taxon>Enterobacteriaceae</taxon>
        <taxon>Pluralibacter</taxon>
    </lineage>
</organism>
<dbReference type="InterPro" id="IPR054542">
    <property type="entry name" value="Cys_met_metab_PP"/>
</dbReference>
<protein>
    <submittedName>
        <fullName evidence="5">Cys/Met metabolism pyridoxal-phosphate-dependent protein</fullName>
    </submittedName>
</protein>
<dbReference type="STRING" id="701347.Entcl_1072"/>
<dbReference type="Proteomes" id="UP000006872">
    <property type="component" value="Chromosome"/>
</dbReference>
<dbReference type="KEGG" id="esc:Entcl_1072"/>
<evidence type="ECO:0000256" key="4">
    <source>
        <dbReference type="RuleBase" id="RU362118"/>
    </source>
</evidence>
<dbReference type="GO" id="GO:0019346">
    <property type="term" value="P:transsulfuration"/>
    <property type="evidence" value="ECO:0007669"/>
    <property type="project" value="InterPro"/>
</dbReference>
<dbReference type="InterPro" id="IPR015424">
    <property type="entry name" value="PyrdxlP-dep_Trfase"/>
</dbReference>
<reference evidence="5 6" key="2">
    <citation type="journal article" date="2011" name="Stand. Genomic Sci.">
        <title>Complete genome sequence of 'Enterobacter lignolyticus' SCF1.</title>
        <authorList>
            <person name="Deangelis K.M."/>
            <person name="D'Haeseleer P."/>
            <person name="Chivian D."/>
            <person name="Fortney J.L."/>
            <person name="Khudyakov J."/>
            <person name="Simmons B."/>
            <person name="Woo H."/>
            <person name="Arkin A.P."/>
            <person name="Davenport K.W."/>
            <person name="Goodwin L."/>
            <person name="Chen A."/>
            <person name="Ivanova N."/>
            <person name="Kyrpides N.C."/>
            <person name="Mavromatis K."/>
            <person name="Woyke T."/>
            <person name="Hazen T.C."/>
        </authorList>
    </citation>
    <scope>NUCLEOTIDE SEQUENCE [LARGE SCALE GENOMIC DNA]</scope>
    <source>
        <strain evidence="5 6">SCF1</strain>
    </source>
</reference>
<dbReference type="FunFam" id="3.40.640.10:FF:000046">
    <property type="entry name" value="Cystathionine gamma-lyase"/>
    <property type="match status" value="1"/>
</dbReference>
<dbReference type="EMBL" id="CP002272">
    <property type="protein sequence ID" value="ADO47343.1"/>
    <property type="molecule type" value="Genomic_DNA"/>
</dbReference>
<evidence type="ECO:0000256" key="1">
    <source>
        <dbReference type="ARBA" id="ARBA00001933"/>
    </source>
</evidence>
<accession>E3G719</accession>
<evidence type="ECO:0000313" key="5">
    <source>
        <dbReference type="EMBL" id="ADO47343.1"/>
    </source>
</evidence>
<gene>
    <name evidence="5" type="ordered locus">Entcl_1072</name>
</gene>
<evidence type="ECO:0000256" key="2">
    <source>
        <dbReference type="ARBA" id="ARBA00022898"/>
    </source>
</evidence>
<dbReference type="InterPro" id="IPR000277">
    <property type="entry name" value="Cys/Met-Metab_PyrdxlP-dep_enz"/>
</dbReference>
<dbReference type="GO" id="GO:0030170">
    <property type="term" value="F:pyridoxal phosphate binding"/>
    <property type="evidence" value="ECO:0007669"/>
    <property type="project" value="InterPro"/>
</dbReference>
<keyword evidence="2 3" id="KW-0663">Pyridoxal phosphate</keyword>
<dbReference type="PANTHER" id="PTHR11808">
    <property type="entry name" value="TRANS-SULFURATION ENZYME FAMILY MEMBER"/>
    <property type="match status" value="1"/>
</dbReference>
<reference evidence="6" key="1">
    <citation type="submission" date="2010-10" db="EMBL/GenBank/DDBJ databases">
        <title>Complete sequence of Enterobacter cloacae SCF1.</title>
        <authorList>
            <consortium name="US DOE Joint Genome Institute"/>
            <person name="Lucas S."/>
            <person name="Copeland A."/>
            <person name="Lapidus A."/>
            <person name="Cheng J.-F."/>
            <person name="Bruce D."/>
            <person name="Goodwin L."/>
            <person name="Pitluck S."/>
            <person name="Davenport K."/>
            <person name="Detter J.C."/>
            <person name="Han C."/>
            <person name="Tapia R."/>
            <person name="Land M."/>
            <person name="Hauser L."/>
            <person name="Chang Y.-J."/>
            <person name="Jeffries C."/>
            <person name="Kyrpides N."/>
            <person name="Ivanova N."/>
            <person name="Mikhailova N."/>
            <person name="DeAngelis K."/>
            <person name="Arkin A.P."/>
            <person name="Chivian D."/>
            <person name="Edwards B."/>
            <person name="Woo H."/>
            <person name="Hazen T.C."/>
            <person name="Woyke T."/>
        </authorList>
    </citation>
    <scope>NUCLEOTIDE SEQUENCE [LARGE SCALE GENOMIC DNA]</scope>
    <source>
        <strain evidence="6">SCF1</strain>
    </source>
</reference>
<evidence type="ECO:0000256" key="3">
    <source>
        <dbReference type="PIRSR" id="PIRSR001434-2"/>
    </source>
</evidence>
<dbReference type="SUPFAM" id="SSF53383">
    <property type="entry name" value="PLP-dependent transferases"/>
    <property type="match status" value="1"/>
</dbReference>
<dbReference type="GO" id="GO:0016846">
    <property type="term" value="F:carbon-sulfur lyase activity"/>
    <property type="evidence" value="ECO:0007669"/>
    <property type="project" value="TreeGrafter"/>
</dbReference>
<feature type="modified residue" description="N6-(pyridoxal phosphate)lysine" evidence="3">
    <location>
        <position position="218"/>
    </location>
</feature>
<dbReference type="RefSeq" id="WP_013365094.1">
    <property type="nucleotide sequence ID" value="NC_014618.1"/>
</dbReference>
<dbReference type="Gene3D" id="3.90.1150.10">
    <property type="entry name" value="Aspartate Aminotransferase, domain 1"/>
    <property type="match status" value="1"/>
</dbReference>
<evidence type="ECO:0000313" key="6">
    <source>
        <dbReference type="Proteomes" id="UP000006872"/>
    </source>
</evidence>
<dbReference type="AlphaFoldDB" id="E3G719"/>
<dbReference type="Gene3D" id="3.40.640.10">
    <property type="entry name" value="Type I PLP-dependent aspartate aminotransferase-like (Major domain)"/>
    <property type="match status" value="1"/>
</dbReference>
<comment type="cofactor">
    <cofactor evidence="1 4">
        <name>pyridoxal 5'-phosphate</name>
        <dbReference type="ChEBI" id="CHEBI:597326"/>
    </cofactor>
</comment>
<proteinExistence type="inferred from homology"/>
<name>E3G719_ENTLS</name>
<dbReference type="eggNOG" id="COG0626">
    <property type="taxonomic scope" value="Bacteria"/>
</dbReference>
<dbReference type="Pfam" id="PF01053">
    <property type="entry name" value="Cys_Met_Meta_PP"/>
    <property type="match status" value="1"/>
</dbReference>